<dbReference type="RefSeq" id="WP_023576249.1">
    <property type="nucleotide sequence ID" value="NZ_CBCSBQ010000019.1"/>
</dbReference>
<dbReference type="STRING" id="329186.SAMN02927925_02289"/>
<dbReference type="eggNOG" id="ENOG502ZKAP">
    <property type="taxonomic scope" value="Bacteria"/>
</dbReference>
<name>A0A1G4W4K3_9FLAO</name>
<evidence type="ECO:0008006" key="3">
    <source>
        <dbReference type="Google" id="ProtNLM"/>
    </source>
</evidence>
<dbReference type="Pfam" id="PF19852">
    <property type="entry name" value="DUF6327"/>
    <property type="match status" value="1"/>
</dbReference>
<reference evidence="1 2" key="1">
    <citation type="submission" date="2016-10" db="EMBL/GenBank/DDBJ databases">
        <authorList>
            <person name="de Groot N.N."/>
        </authorList>
    </citation>
    <scope>NUCLEOTIDE SEQUENCE [LARGE SCALE GENOMIC DNA]</scope>
    <source>
        <strain evidence="1 2">CGMCC 1.3801</strain>
    </source>
</reference>
<evidence type="ECO:0000313" key="1">
    <source>
        <dbReference type="EMBL" id="SCX15873.1"/>
    </source>
</evidence>
<accession>A0A1G4W4K3</accession>
<evidence type="ECO:0000313" key="2">
    <source>
        <dbReference type="Proteomes" id="UP000182124"/>
    </source>
</evidence>
<dbReference type="EMBL" id="FMTY01000006">
    <property type="protein sequence ID" value="SCX15873.1"/>
    <property type="molecule type" value="Genomic_DNA"/>
</dbReference>
<gene>
    <name evidence="1" type="ORF">SAMN02927925_02289</name>
</gene>
<sequence length="78" mass="8655">MATKVYSSYEEIDRDLEILKLQKEIDTQKLSLAVEKTIDGVTPSGLVQNLLGNAGSFLTKSGLLKNVVLPYIINKFIK</sequence>
<protein>
    <recommendedName>
        <fullName evidence="3">Glutaminyl-tRNA synthetase</fullName>
    </recommendedName>
</protein>
<dbReference type="Proteomes" id="UP000182124">
    <property type="component" value="Unassembled WGS sequence"/>
</dbReference>
<dbReference type="InterPro" id="IPR046290">
    <property type="entry name" value="DUF6327"/>
</dbReference>
<proteinExistence type="predicted"/>
<dbReference type="AlphaFoldDB" id="A0A1G4W4K3"/>
<organism evidence="1 2">
    <name type="scientific">Flavobacterium saliperosum</name>
    <dbReference type="NCBI Taxonomy" id="329186"/>
    <lineage>
        <taxon>Bacteria</taxon>
        <taxon>Pseudomonadati</taxon>
        <taxon>Bacteroidota</taxon>
        <taxon>Flavobacteriia</taxon>
        <taxon>Flavobacteriales</taxon>
        <taxon>Flavobacteriaceae</taxon>
        <taxon>Flavobacterium</taxon>
    </lineage>
</organism>